<gene>
    <name evidence="2" type="ORF">TorRG33x02_249700</name>
</gene>
<name>A0A2P5DJL8_TREOI</name>
<keyword evidence="3" id="KW-1185">Reference proteome</keyword>
<reference evidence="3" key="1">
    <citation type="submission" date="2016-06" db="EMBL/GenBank/DDBJ databases">
        <title>Parallel loss of symbiosis genes in relatives of nitrogen-fixing non-legume Parasponia.</title>
        <authorList>
            <person name="Van Velzen R."/>
            <person name="Holmer R."/>
            <person name="Bu F."/>
            <person name="Rutten L."/>
            <person name="Van Zeijl A."/>
            <person name="Liu W."/>
            <person name="Santuari L."/>
            <person name="Cao Q."/>
            <person name="Sharma T."/>
            <person name="Shen D."/>
            <person name="Roswanjaya Y."/>
            <person name="Wardhani T."/>
            <person name="Kalhor M.S."/>
            <person name="Jansen J."/>
            <person name="Van den Hoogen J."/>
            <person name="Gungor B."/>
            <person name="Hartog M."/>
            <person name="Hontelez J."/>
            <person name="Verver J."/>
            <person name="Yang W.-C."/>
            <person name="Schijlen E."/>
            <person name="Repin R."/>
            <person name="Schilthuizen M."/>
            <person name="Schranz E."/>
            <person name="Heidstra R."/>
            <person name="Miyata K."/>
            <person name="Fedorova E."/>
            <person name="Kohlen W."/>
            <person name="Bisseling T."/>
            <person name="Smit S."/>
            <person name="Geurts R."/>
        </authorList>
    </citation>
    <scope>NUCLEOTIDE SEQUENCE [LARGE SCALE GENOMIC DNA]</scope>
    <source>
        <strain evidence="3">cv. RG33-2</strain>
    </source>
</reference>
<protein>
    <submittedName>
        <fullName evidence="2">Uncharacterized protein</fullName>
    </submittedName>
</protein>
<accession>A0A2P5DJL8</accession>
<evidence type="ECO:0000313" key="2">
    <source>
        <dbReference type="EMBL" id="PON73487.1"/>
    </source>
</evidence>
<dbReference type="InParanoid" id="A0A2P5DJL8"/>
<keyword evidence="1" id="KW-0732">Signal</keyword>
<evidence type="ECO:0000256" key="1">
    <source>
        <dbReference type="SAM" id="SignalP"/>
    </source>
</evidence>
<dbReference type="Proteomes" id="UP000237000">
    <property type="component" value="Unassembled WGS sequence"/>
</dbReference>
<feature type="signal peptide" evidence="1">
    <location>
        <begin position="1"/>
        <end position="22"/>
    </location>
</feature>
<dbReference type="EMBL" id="JXTC01000266">
    <property type="protein sequence ID" value="PON73487.1"/>
    <property type="molecule type" value="Genomic_DNA"/>
</dbReference>
<sequence length="76" mass="8596">MDHNIVLGIFSIFLTKKIAVEAADVVASCEQVDWVLEMAVTVAVVDAKIFQALPLLCWRTPLVKAWDQVLRLRRCK</sequence>
<dbReference type="AlphaFoldDB" id="A0A2P5DJL8"/>
<comment type="caution">
    <text evidence="2">The sequence shown here is derived from an EMBL/GenBank/DDBJ whole genome shotgun (WGS) entry which is preliminary data.</text>
</comment>
<evidence type="ECO:0000313" key="3">
    <source>
        <dbReference type="Proteomes" id="UP000237000"/>
    </source>
</evidence>
<feature type="chain" id="PRO_5015155789" evidence="1">
    <location>
        <begin position="23"/>
        <end position="76"/>
    </location>
</feature>
<proteinExistence type="predicted"/>
<organism evidence="2 3">
    <name type="scientific">Trema orientale</name>
    <name type="common">Charcoal tree</name>
    <name type="synonym">Celtis orientalis</name>
    <dbReference type="NCBI Taxonomy" id="63057"/>
    <lineage>
        <taxon>Eukaryota</taxon>
        <taxon>Viridiplantae</taxon>
        <taxon>Streptophyta</taxon>
        <taxon>Embryophyta</taxon>
        <taxon>Tracheophyta</taxon>
        <taxon>Spermatophyta</taxon>
        <taxon>Magnoliopsida</taxon>
        <taxon>eudicotyledons</taxon>
        <taxon>Gunneridae</taxon>
        <taxon>Pentapetalae</taxon>
        <taxon>rosids</taxon>
        <taxon>fabids</taxon>
        <taxon>Rosales</taxon>
        <taxon>Cannabaceae</taxon>
        <taxon>Trema</taxon>
    </lineage>
</organism>